<dbReference type="SUPFAM" id="SSF48600">
    <property type="entry name" value="Chorismate mutase II"/>
    <property type="match status" value="1"/>
</dbReference>
<evidence type="ECO:0000313" key="7">
    <source>
        <dbReference type="EMBL" id="KAA9156020.1"/>
    </source>
</evidence>
<dbReference type="NCBIfam" id="TIGR01806">
    <property type="entry name" value="CM_mono2"/>
    <property type="match status" value="1"/>
</dbReference>
<evidence type="ECO:0000256" key="2">
    <source>
        <dbReference type="ARBA" id="ARBA00012404"/>
    </source>
</evidence>
<dbReference type="SMART" id="SM00830">
    <property type="entry name" value="CM_2"/>
    <property type="match status" value="1"/>
</dbReference>
<keyword evidence="3" id="KW-0732">Signal</keyword>
<evidence type="ECO:0000256" key="1">
    <source>
        <dbReference type="ARBA" id="ARBA00004817"/>
    </source>
</evidence>
<protein>
    <recommendedName>
        <fullName evidence="2 5">Chorismate mutase</fullName>
        <ecNumber evidence="2 5">5.4.99.5</ecNumber>
    </recommendedName>
</protein>
<dbReference type="PANTHER" id="PTHR38041:SF2">
    <property type="entry name" value="SECRETED CHORISMATE MUTASE"/>
    <property type="match status" value="1"/>
</dbReference>
<dbReference type="PROSITE" id="PS51168">
    <property type="entry name" value="CHORISMATE_MUT_2"/>
    <property type="match status" value="1"/>
</dbReference>
<dbReference type="AlphaFoldDB" id="A0A5N0UVQ3"/>
<sequence length="178" mass="18715">MNSGSSRETPAAGSSFGRLGALTGLVVERLRVSDDVAAAKFGTGSPIDDPAREQQVLDHVRDQATALGLAPAATAAFFQDQITASKVVQKGLFARWTAHPGEAPATRPDLGQIRTRLDQLTTGMLQQLKATVDVRAEPGCTVQLILATTSATVLQRLDALHRRALGTAARSVCASSVR</sequence>
<dbReference type="GO" id="GO:0004106">
    <property type="term" value="F:chorismate mutase activity"/>
    <property type="evidence" value="ECO:0007669"/>
    <property type="project" value="UniProtKB-EC"/>
</dbReference>
<reference evidence="7" key="1">
    <citation type="submission" date="2019-09" db="EMBL/GenBank/DDBJ databases">
        <authorList>
            <person name="Teo W.F.A."/>
            <person name="Duangmal K."/>
        </authorList>
    </citation>
    <scope>NUCLEOTIDE SEQUENCE [LARGE SCALE GENOMIC DNA]</scope>
    <source>
        <strain evidence="7">K81G1</strain>
    </source>
</reference>
<comment type="function">
    <text evidence="5">Catalyzes the Claisen rearrangement of chorismate to prephenate.</text>
</comment>
<name>A0A5N0UVQ3_9PSEU</name>
<dbReference type="NCBIfam" id="NF006741">
    <property type="entry name" value="PRK09269.1"/>
    <property type="match status" value="1"/>
</dbReference>
<dbReference type="EC" id="5.4.99.5" evidence="2 5"/>
<evidence type="ECO:0000313" key="8">
    <source>
        <dbReference type="Proteomes" id="UP000319769"/>
    </source>
</evidence>
<dbReference type="Proteomes" id="UP000319769">
    <property type="component" value="Unassembled WGS sequence"/>
</dbReference>
<dbReference type="OrthoDB" id="3825510at2"/>
<dbReference type="EMBL" id="VMNW02000052">
    <property type="protein sequence ID" value="KAA9156020.1"/>
    <property type="molecule type" value="Genomic_DNA"/>
</dbReference>
<dbReference type="GO" id="GO:0046417">
    <property type="term" value="P:chorismate metabolic process"/>
    <property type="evidence" value="ECO:0007669"/>
    <property type="project" value="InterPro"/>
</dbReference>
<comment type="caution">
    <text evidence="7">The sequence shown here is derived from an EMBL/GenBank/DDBJ whole genome shotgun (WGS) entry which is preliminary data.</text>
</comment>
<dbReference type="InterPro" id="IPR051331">
    <property type="entry name" value="Chorismate_mutase-related"/>
</dbReference>
<evidence type="ECO:0000259" key="6">
    <source>
        <dbReference type="PROSITE" id="PS51168"/>
    </source>
</evidence>
<dbReference type="PANTHER" id="PTHR38041">
    <property type="entry name" value="CHORISMATE MUTASE"/>
    <property type="match status" value="1"/>
</dbReference>
<comment type="pathway">
    <text evidence="1 5">Metabolic intermediate biosynthesis; prephenate biosynthesis; prephenate from chorismate: step 1/1.</text>
</comment>
<dbReference type="PIRSF" id="PIRSF026640">
    <property type="entry name" value="Peripl_chor_mut"/>
    <property type="match status" value="1"/>
</dbReference>
<gene>
    <name evidence="7" type="ORF">FPZ12_028500</name>
</gene>
<dbReference type="InterPro" id="IPR008240">
    <property type="entry name" value="Chorismate_mutase_periplasmic"/>
</dbReference>
<evidence type="ECO:0000256" key="3">
    <source>
        <dbReference type="ARBA" id="ARBA00022729"/>
    </source>
</evidence>
<accession>A0A5N0UVQ3</accession>
<dbReference type="Gene3D" id="1.20.59.10">
    <property type="entry name" value="Chorismate mutase"/>
    <property type="match status" value="1"/>
</dbReference>
<dbReference type="UniPathway" id="UPA00120">
    <property type="reaction ID" value="UER00203"/>
</dbReference>
<dbReference type="GO" id="GO:0009697">
    <property type="term" value="P:salicylic acid biosynthetic process"/>
    <property type="evidence" value="ECO:0007669"/>
    <property type="project" value="TreeGrafter"/>
</dbReference>
<keyword evidence="8" id="KW-1185">Reference proteome</keyword>
<dbReference type="RefSeq" id="WP_144749137.1">
    <property type="nucleotide sequence ID" value="NZ_VMNW02000052.1"/>
</dbReference>
<dbReference type="Pfam" id="PF01817">
    <property type="entry name" value="CM_2"/>
    <property type="match status" value="1"/>
</dbReference>
<proteinExistence type="predicted"/>
<dbReference type="InterPro" id="IPR036263">
    <property type="entry name" value="Chorismate_II_sf"/>
</dbReference>
<evidence type="ECO:0000256" key="4">
    <source>
        <dbReference type="ARBA" id="ARBA00023235"/>
    </source>
</evidence>
<dbReference type="InterPro" id="IPR002701">
    <property type="entry name" value="CM_II_prokaryot"/>
</dbReference>
<keyword evidence="4 5" id="KW-0413">Isomerase</keyword>
<comment type="catalytic activity">
    <reaction evidence="5">
        <text>chorismate = prephenate</text>
        <dbReference type="Rhea" id="RHEA:13897"/>
        <dbReference type="ChEBI" id="CHEBI:29748"/>
        <dbReference type="ChEBI" id="CHEBI:29934"/>
        <dbReference type="EC" id="5.4.99.5"/>
    </reaction>
</comment>
<organism evidence="7 8">
    <name type="scientific">Amycolatopsis acidicola</name>
    <dbReference type="NCBI Taxonomy" id="2596893"/>
    <lineage>
        <taxon>Bacteria</taxon>
        <taxon>Bacillati</taxon>
        <taxon>Actinomycetota</taxon>
        <taxon>Actinomycetes</taxon>
        <taxon>Pseudonocardiales</taxon>
        <taxon>Pseudonocardiaceae</taxon>
        <taxon>Amycolatopsis</taxon>
    </lineage>
</organism>
<dbReference type="InterPro" id="IPR036979">
    <property type="entry name" value="CM_dom_sf"/>
</dbReference>
<feature type="domain" description="Chorismate mutase" evidence="6">
    <location>
        <begin position="1"/>
        <end position="93"/>
    </location>
</feature>
<evidence type="ECO:0000256" key="5">
    <source>
        <dbReference type="PIRNR" id="PIRNR026640"/>
    </source>
</evidence>